<accession>A0A9D0ZEX5</accession>
<dbReference type="EMBL" id="DVGA01000072">
    <property type="protein sequence ID" value="HIQ79029.1"/>
    <property type="molecule type" value="Genomic_DNA"/>
</dbReference>
<protein>
    <submittedName>
        <fullName evidence="2">DUF4179 domain-containing protein</fullName>
    </submittedName>
</protein>
<evidence type="ECO:0000313" key="2">
    <source>
        <dbReference type="EMBL" id="HIQ79029.1"/>
    </source>
</evidence>
<reference evidence="2" key="1">
    <citation type="submission" date="2020-10" db="EMBL/GenBank/DDBJ databases">
        <authorList>
            <person name="Gilroy R."/>
        </authorList>
    </citation>
    <scope>NUCLEOTIDE SEQUENCE</scope>
    <source>
        <strain evidence="2">ChiBcolR7-354</strain>
    </source>
</reference>
<reference evidence="2" key="2">
    <citation type="journal article" date="2021" name="PeerJ">
        <title>Extensive microbial diversity within the chicken gut microbiome revealed by metagenomics and culture.</title>
        <authorList>
            <person name="Gilroy R."/>
            <person name="Ravi A."/>
            <person name="Getino M."/>
            <person name="Pursley I."/>
            <person name="Horton D.L."/>
            <person name="Alikhan N.F."/>
            <person name="Baker D."/>
            <person name="Gharbi K."/>
            <person name="Hall N."/>
            <person name="Watson M."/>
            <person name="Adriaenssens E.M."/>
            <person name="Foster-Nyarko E."/>
            <person name="Jarju S."/>
            <person name="Secka A."/>
            <person name="Antonio M."/>
            <person name="Oren A."/>
            <person name="Chaudhuri R.R."/>
            <person name="La Ragione R."/>
            <person name="Hildebrand F."/>
            <person name="Pallen M.J."/>
        </authorList>
    </citation>
    <scope>NUCLEOTIDE SEQUENCE</scope>
    <source>
        <strain evidence="2">ChiBcolR7-354</strain>
    </source>
</reference>
<comment type="caution">
    <text evidence="2">The sequence shown here is derived from an EMBL/GenBank/DDBJ whole genome shotgun (WGS) entry which is preliminary data.</text>
</comment>
<keyword evidence="1" id="KW-1133">Transmembrane helix</keyword>
<keyword evidence="1" id="KW-0472">Membrane</keyword>
<name>A0A9D0ZEX5_9FIRM</name>
<organism evidence="2 3">
    <name type="scientific">Candidatus Scatomorpha intestinavium</name>
    <dbReference type="NCBI Taxonomy" id="2840922"/>
    <lineage>
        <taxon>Bacteria</taxon>
        <taxon>Bacillati</taxon>
        <taxon>Bacillota</taxon>
        <taxon>Clostridia</taxon>
        <taxon>Eubacteriales</taxon>
        <taxon>Candidatus Scatomorpha</taxon>
    </lineage>
</organism>
<sequence>MRSSEERVAAVKRRTAQLEAQRRWRRRRAAALGSAAACLLLIICLSFAMPGISARLAEGNYGIYGAAASMFGGSAAAGYIIIGLLAFALGVLVTVLCFKLKLFYRSGGESGDDRNN</sequence>
<dbReference type="AlphaFoldDB" id="A0A9D0ZEX5"/>
<dbReference type="Proteomes" id="UP000824262">
    <property type="component" value="Unassembled WGS sequence"/>
</dbReference>
<gene>
    <name evidence="2" type="ORF">IAB77_07205</name>
</gene>
<keyword evidence="1" id="KW-0812">Transmembrane</keyword>
<feature type="transmembrane region" description="Helical" evidence="1">
    <location>
        <begin position="75"/>
        <end position="98"/>
    </location>
</feature>
<proteinExistence type="predicted"/>
<evidence type="ECO:0000256" key="1">
    <source>
        <dbReference type="SAM" id="Phobius"/>
    </source>
</evidence>
<evidence type="ECO:0000313" key="3">
    <source>
        <dbReference type="Proteomes" id="UP000824262"/>
    </source>
</evidence>